<dbReference type="PANTHER" id="PTHR10067">
    <property type="entry name" value="PHOSPHATIDYLSERINE DECARBOXYLASE"/>
    <property type="match status" value="1"/>
</dbReference>
<evidence type="ECO:0000256" key="2">
    <source>
        <dbReference type="ARBA" id="ARBA00023239"/>
    </source>
</evidence>
<dbReference type="AlphaFoldDB" id="A0A074RED4"/>
<evidence type="ECO:0000256" key="1">
    <source>
        <dbReference type="ARBA" id="ARBA00022793"/>
    </source>
</evidence>
<dbReference type="EMBL" id="AZST01002169">
    <property type="protein sequence ID" value="KEP45159.1"/>
    <property type="molecule type" value="Genomic_DNA"/>
</dbReference>
<reference evidence="4 5" key="1">
    <citation type="submission" date="2013-12" db="EMBL/GenBank/DDBJ databases">
        <authorList>
            <person name="Cubeta M."/>
            <person name="Pakala S."/>
            <person name="Fedorova N."/>
            <person name="Thomas E."/>
            <person name="Dean R."/>
            <person name="Jabaji S."/>
            <person name="Neate S."/>
            <person name="Toda T."/>
            <person name="Tavantzis S."/>
            <person name="Vilgalys R."/>
            <person name="Bharathan N."/>
            <person name="Pakala S."/>
            <person name="Losada L.S."/>
            <person name="Zafar N."/>
            <person name="Nierman W."/>
        </authorList>
    </citation>
    <scope>NUCLEOTIDE SEQUENCE [LARGE SCALE GENOMIC DNA]</scope>
    <source>
        <strain evidence="4 5">123E</strain>
    </source>
</reference>
<keyword evidence="2" id="KW-0456">Lyase</keyword>
<keyword evidence="5" id="KW-1185">Reference proteome</keyword>
<accession>A0A074RED4</accession>
<name>A0A074RED4_9AGAM</name>
<dbReference type="InterPro" id="IPR003817">
    <property type="entry name" value="PS_Dcarbxylase"/>
</dbReference>
<gene>
    <name evidence="4" type="ORF">V565_309930</name>
</gene>
<dbReference type="STRING" id="1423351.A0A074RED4"/>
<feature type="domain" description="L-tryptophan decarboxylase PsiD-like" evidence="3">
    <location>
        <begin position="47"/>
        <end position="181"/>
    </location>
</feature>
<dbReference type="HOGENOM" id="CLU_033450_1_0_1"/>
<dbReference type="Pfam" id="PF12588">
    <property type="entry name" value="PSDC"/>
    <property type="match status" value="1"/>
</dbReference>
<dbReference type="OrthoDB" id="5973539at2759"/>
<dbReference type="GO" id="GO:0004609">
    <property type="term" value="F:phosphatidylserine decarboxylase activity"/>
    <property type="evidence" value="ECO:0007669"/>
    <property type="project" value="InterPro"/>
</dbReference>
<evidence type="ECO:0000259" key="3">
    <source>
        <dbReference type="Pfam" id="PF12588"/>
    </source>
</evidence>
<sequence>MPPYNRYNGWLPSNPAVYDAFVANLFKRGSALKYRQLEGRIGEEHVPPVQEFGDVIRQSTVMKNLFDKIIEQASQPRDSTRRIESLDDLLYLLDPIVGEPPKFVAADPALDPSTAEPVGVPMYLLFDIISNTSAAYDLFRMEEFNAALKKLLNAWGTYLQTLDSASTLVSDYGGWFSPQGMGVLQSAGRGSFDQTYVSDPSKPHRGYKSWDDFFTRAFQDGVRPLELPPGSQRDRMIFNACESTVERWRHGVKAHDRFWLKGMSYSLSDMFQDENLAKEFEGGTVYQAFLSPQDYHRWHSPIDGTVELAKIVDGTYYAVLPDEGWYDDEVEPSGALIRCQPWLSQSSTRAVFVIKGSEYIGRVAFIAIGMAEVSTCAIKIEPDPTIEQTSNEKPIVHAGDQLGMFHFGGSSHVLVFQHAAKIQLRTEDQVVVRGRHIQLRRNIGVSVA</sequence>
<dbReference type="Proteomes" id="UP000027456">
    <property type="component" value="Unassembled WGS sequence"/>
</dbReference>
<proteinExistence type="predicted"/>
<evidence type="ECO:0000313" key="4">
    <source>
        <dbReference type="EMBL" id="KEP45159.1"/>
    </source>
</evidence>
<dbReference type="InterPro" id="IPR022237">
    <property type="entry name" value="PsiD-like"/>
</dbReference>
<protein>
    <submittedName>
        <fullName evidence="4">Phosphatidylserine decarboxylase family protein</fullName>
    </submittedName>
</protein>
<keyword evidence="1" id="KW-0210">Decarboxylase</keyword>
<comment type="caution">
    <text evidence="4">The sequence shown here is derived from an EMBL/GenBank/DDBJ whole genome shotgun (WGS) entry which is preliminary data.</text>
</comment>
<dbReference type="GO" id="GO:0006646">
    <property type="term" value="P:phosphatidylethanolamine biosynthetic process"/>
    <property type="evidence" value="ECO:0007669"/>
    <property type="project" value="TreeGrafter"/>
</dbReference>
<dbReference type="PANTHER" id="PTHR10067:SF9">
    <property type="entry name" value="PHOSPHATIDYLSERINE DECARBOXYLASE FAMILY PROTEIN (AFU_ORTHOLOGUE AFUA_7G01730)"/>
    <property type="match status" value="1"/>
</dbReference>
<organism evidence="4 5">
    <name type="scientific">Rhizoctonia solani 123E</name>
    <dbReference type="NCBI Taxonomy" id="1423351"/>
    <lineage>
        <taxon>Eukaryota</taxon>
        <taxon>Fungi</taxon>
        <taxon>Dikarya</taxon>
        <taxon>Basidiomycota</taxon>
        <taxon>Agaricomycotina</taxon>
        <taxon>Agaricomycetes</taxon>
        <taxon>Cantharellales</taxon>
        <taxon>Ceratobasidiaceae</taxon>
        <taxon>Rhizoctonia</taxon>
    </lineage>
</organism>
<dbReference type="GO" id="GO:0005739">
    <property type="term" value="C:mitochondrion"/>
    <property type="evidence" value="ECO:0007669"/>
    <property type="project" value="TreeGrafter"/>
</dbReference>
<evidence type="ECO:0000313" key="5">
    <source>
        <dbReference type="Proteomes" id="UP000027456"/>
    </source>
</evidence>
<dbReference type="Pfam" id="PF02666">
    <property type="entry name" value="PS_Dcarbxylase"/>
    <property type="match status" value="1"/>
</dbReference>